<feature type="binding site" evidence="3">
    <location>
        <position position="506"/>
    </location>
    <ligand>
        <name>Zn(2+)</name>
        <dbReference type="ChEBI" id="CHEBI:29105"/>
        <label>2</label>
    </ligand>
</feature>
<dbReference type="SMART" id="SM00098">
    <property type="entry name" value="alkPPc"/>
    <property type="match status" value="1"/>
</dbReference>
<feature type="binding site" evidence="3">
    <location>
        <position position="497"/>
    </location>
    <ligand>
        <name>Mg(2+)</name>
        <dbReference type="ChEBI" id="CHEBI:18420"/>
    </ligand>
</feature>
<evidence type="ECO:0000256" key="1">
    <source>
        <dbReference type="ARBA" id="ARBA00022553"/>
    </source>
</evidence>
<comment type="caution">
    <text evidence="4">The sequence shown here is derived from an EMBL/GenBank/DDBJ whole genome shotgun (WGS) entry which is preliminary data.</text>
</comment>
<organism evidence="4 5">
    <name type="scientific">Rubripirellula amarantea</name>
    <dbReference type="NCBI Taxonomy" id="2527999"/>
    <lineage>
        <taxon>Bacteria</taxon>
        <taxon>Pseudomonadati</taxon>
        <taxon>Planctomycetota</taxon>
        <taxon>Planctomycetia</taxon>
        <taxon>Pirellulales</taxon>
        <taxon>Pirellulaceae</taxon>
        <taxon>Rubripirellula</taxon>
    </lineage>
</organism>
<feature type="binding site" evidence="3">
    <location>
        <position position="548"/>
    </location>
    <ligand>
        <name>Zn(2+)</name>
        <dbReference type="ChEBI" id="CHEBI:29105"/>
        <label>2</label>
    </ligand>
</feature>
<comment type="cofactor">
    <cofactor evidence="3">
        <name>Zn(2+)</name>
        <dbReference type="ChEBI" id="CHEBI:29105"/>
    </cofactor>
    <text evidence="3">Binds 2 Zn(2+) ions.</text>
</comment>
<dbReference type="Proteomes" id="UP000316598">
    <property type="component" value="Unassembled WGS sequence"/>
</dbReference>
<keyword evidence="3" id="KW-0460">Magnesium</keyword>
<dbReference type="EC" id="3.1.3.1" evidence="4"/>
<dbReference type="Gene3D" id="3.40.720.10">
    <property type="entry name" value="Alkaline Phosphatase, subunit A"/>
    <property type="match status" value="1"/>
</dbReference>
<comment type="cofactor">
    <cofactor evidence="3">
        <name>Mg(2+)</name>
        <dbReference type="ChEBI" id="CHEBI:18420"/>
    </cofactor>
    <text evidence="3">Binds 1 Mg(2+) ion.</text>
</comment>
<evidence type="ECO:0000256" key="2">
    <source>
        <dbReference type="PIRSR" id="PIRSR601952-1"/>
    </source>
</evidence>
<feature type="binding site" evidence="3">
    <location>
        <position position="547"/>
    </location>
    <ligand>
        <name>Zn(2+)</name>
        <dbReference type="ChEBI" id="CHEBI:29105"/>
        <label>2</label>
    </ligand>
</feature>
<protein>
    <submittedName>
        <fullName evidence="4">Alkaline phosphatase 3</fullName>
        <ecNumber evidence="4">3.1.3.1</ecNumber>
    </submittedName>
</protein>
<feature type="binding site" evidence="3">
    <location>
        <position position="314"/>
    </location>
    <ligand>
        <name>Mg(2+)</name>
        <dbReference type="ChEBI" id="CHEBI:18420"/>
    </ligand>
</feature>
<sequence>MHLYFGFGSFCSFTLASVLFLGGYRTALAEDSAGVLQAASGQPTDSAFVNDPIAKMQADAVASRKADWGHWGPDRETYSSWTTHSNRLIPVYTFGIDLESVGGRNSLYRDSSALEKLYGFLPDQTVNPDAEYFDQTDVYRLQRSAIESGKKRVILFVFDGMDWDTTRVAAITKTGRIYHEGRGEGLSFLDYRGTKTDYGYCVTSPRVDGTNVSVDKQTVINPEGTIRGGYDPALGGQAPWLSIADPNYPIGKSSVTKHAYAESSATATSLTCGIKTYNDAMNVDFMGREALPIARTLQDEGFAIGVVSSVPISHATPGCAYANNVHRNDYQDLTRDLIGRPSIYHPGGLSGVDVLIGGGWGVDKDTDAAQGKNYVPGNKYIAADDLAAIDVENGGKYVVAQRTAGVAGTEVLANAVELAKTNRNRLFGYFGVQGGHLPYQTADGNYNPVDSIGNPSSAKAEVYSEADLVENVKLKDMALAAVEVLDSRSDSWWLMVESGDVDWANHSNNIDNSIGAVHSGDDAFAAIVAWIEQHGGWDDTALILTADHGHYFNLDQPETFLEAVKKK</sequence>
<keyword evidence="4" id="KW-0378">Hydrolase</keyword>
<feature type="binding site" evidence="3">
    <location>
        <position position="316"/>
    </location>
    <ligand>
        <name>Mg(2+)</name>
        <dbReference type="ChEBI" id="CHEBI:18420"/>
    </ligand>
</feature>
<evidence type="ECO:0000313" key="4">
    <source>
        <dbReference type="EMBL" id="TWT50893.1"/>
    </source>
</evidence>
<dbReference type="SUPFAM" id="SSF53649">
    <property type="entry name" value="Alkaline phosphatase-like"/>
    <property type="match status" value="1"/>
</dbReference>
<name>A0A5C5WLN1_9BACT</name>
<dbReference type="InterPro" id="IPR017850">
    <property type="entry name" value="Alkaline_phosphatase_core_sf"/>
</dbReference>
<dbReference type="InterPro" id="IPR001952">
    <property type="entry name" value="Alkaline_phosphatase"/>
</dbReference>
<gene>
    <name evidence="4" type="primary">phoB</name>
    <name evidence="4" type="ORF">Pla22_36360</name>
</gene>
<dbReference type="PANTHER" id="PTHR11596">
    <property type="entry name" value="ALKALINE PHOSPHATASE"/>
    <property type="match status" value="1"/>
</dbReference>
<dbReference type="RefSeq" id="WP_146516038.1">
    <property type="nucleotide sequence ID" value="NZ_SJPI01000002.1"/>
</dbReference>
<feature type="active site" description="Phosphoserine intermediate" evidence="2">
    <location>
        <position position="263"/>
    </location>
</feature>
<keyword evidence="1" id="KW-0597">Phosphoprotein</keyword>
<keyword evidence="3" id="KW-0862">Zinc</keyword>
<dbReference type="GO" id="GO:0004035">
    <property type="term" value="F:alkaline phosphatase activity"/>
    <property type="evidence" value="ECO:0007669"/>
    <property type="project" value="UniProtKB-EC"/>
</dbReference>
<keyword evidence="5" id="KW-1185">Reference proteome</keyword>
<reference evidence="4 5" key="1">
    <citation type="submission" date="2019-02" db="EMBL/GenBank/DDBJ databases">
        <title>Deep-cultivation of Planctomycetes and their phenomic and genomic characterization uncovers novel biology.</title>
        <authorList>
            <person name="Wiegand S."/>
            <person name="Jogler M."/>
            <person name="Boedeker C."/>
            <person name="Pinto D."/>
            <person name="Vollmers J."/>
            <person name="Rivas-Marin E."/>
            <person name="Kohn T."/>
            <person name="Peeters S.H."/>
            <person name="Heuer A."/>
            <person name="Rast P."/>
            <person name="Oberbeckmann S."/>
            <person name="Bunk B."/>
            <person name="Jeske O."/>
            <person name="Meyerdierks A."/>
            <person name="Storesund J.E."/>
            <person name="Kallscheuer N."/>
            <person name="Luecker S."/>
            <person name="Lage O.M."/>
            <person name="Pohl T."/>
            <person name="Merkel B.J."/>
            <person name="Hornburger P."/>
            <person name="Mueller R.-W."/>
            <person name="Bruemmer F."/>
            <person name="Labrenz M."/>
            <person name="Spormann A.M."/>
            <person name="Op Den Camp H."/>
            <person name="Overmann J."/>
            <person name="Amann R."/>
            <person name="Jetten M.S.M."/>
            <person name="Mascher T."/>
            <person name="Medema M.H."/>
            <person name="Devos D.P."/>
            <person name="Kaster A.-K."/>
            <person name="Ovreas L."/>
            <person name="Rohde M."/>
            <person name="Galperin M.Y."/>
            <person name="Jogler C."/>
        </authorList>
    </citation>
    <scope>NUCLEOTIDE SEQUENCE [LARGE SCALE GENOMIC DNA]</scope>
    <source>
        <strain evidence="4 5">Pla22</strain>
    </source>
</reference>
<dbReference type="GO" id="GO:0046872">
    <property type="term" value="F:metal ion binding"/>
    <property type="evidence" value="ECO:0007669"/>
    <property type="project" value="UniProtKB-KW"/>
</dbReference>
<accession>A0A5C5WLN1</accession>
<proteinExistence type="predicted"/>
<evidence type="ECO:0000256" key="3">
    <source>
        <dbReference type="PIRSR" id="PIRSR601952-2"/>
    </source>
</evidence>
<dbReference type="OrthoDB" id="9794455at2"/>
<dbReference type="PANTHER" id="PTHR11596:SF5">
    <property type="entry name" value="ALKALINE PHOSPHATASE"/>
    <property type="match status" value="1"/>
</dbReference>
<dbReference type="EMBL" id="SJPI01000002">
    <property type="protein sequence ID" value="TWT50893.1"/>
    <property type="molecule type" value="Genomic_DNA"/>
</dbReference>
<dbReference type="Pfam" id="PF00245">
    <property type="entry name" value="Alk_phosphatase"/>
    <property type="match status" value="1"/>
</dbReference>
<evidence type="ECO:0000313" key="5">
    <source>
        <dbReference type="Proteomes" id="UP000316598"/>
    </source>
</evidence>
<keyword evidence="3" id="KW-0479">Metal-binding</keyword>
<dbReference type="AlphaFoldDB" id="A0A5C5WLN1"/>
<feature type="binding site" evidence="3">
    <location>
        <position position="502"/>
    </location>
    <ligand>
        <name>Zn(2+)</name>
        <dbReference type="ChEBI" id="CHEBI:29105"/>
        <label>2</label>
    </ligand>
</feature>